<dbReference type="STRING" id="118168.MC7420_1283"/>
<dbReference type="HOGENOM" id="CLU_2952459_0_0_3"/>
<protein>
    <submittedName>
        <fullName evidence="1">Uncharacterized protein</fullName>
    </submittedName>
</protein>
<organism evidence="1 2">
    <name type="scientific">Coleofasciculus chthonoplastes PCC 7420</name>
    <dbReference type="NCBI Taxonomy" id="118168"/>
    <lineage>
        <taxon>Bacteria</taxon>
        <taxon>Bacillati</taxon>
        <taxon>Cyanobacteriota</taxon>
        <taxon>Cyanophyceae</taxon>
        <taxon>Coleofasciculales</taxon>
        <taxon>Coleofasciculaceae</taxon>
        <taxon>Coleofasciculus</taxon>
    </lineage>
</organism>
<sequence>MDTLAEKVDRLSHQVAALSQEKANTIPTQQSAIASEVSEDWKDIEDEPDEILHDFLEYK</sequence>
<name>B4VR43_9CYAN</name>
<evidence type="ECO:0000313" key="1">
    <source>
        <dbReference type="EMBL" id="EDX75365.1"/>
    </source>
</evidence>
<accession>B4VR43</accession>
<dbReference type="EMBL" id="DS989849">
    <property type="protein sequence ID" value="EDX75365.1"/>
    <property type="molecule type" value="Genomic_DNA"/>
</dbReference>
<gene>
    <name evidence="1" type="ORF">MC7420_1283</name>
</gene>
<evidence type="ECO:0000313" key="2">
    <source>
        <dbReference type="Proteomes" id="UP000003835"/>
    </source>
</evidence>
<proteinExistence type="predicted"/>
<dbReference type="Proteomes" id="UP000003835">
    <property type="component" value="Unassembled WGS sequence"/>
</dbReference>
<reference evidence="1 2" key="1">
    <citation type="submission" date="2008-07" db="EMBL/GenBank/DDBJ databases">
        <authorList>
            <person name="Tandeau de Marsac N."/>
            <person name="Ferriera S."/>
            <person name="Johnson J."/>
            <person name="Kravitz S."/>
            <person name="Beeson K."/>
            <person name="Sutton G."/>
            <person name="Rogers Y.-H."/>
            <person name="Friedman R."/>
            <person name="Frazier M."/>
            <person name="Venter J.C."/>
        </authorList>
    </citation>
    <scope>NUCLEOTIDE SEQUENCE [LARGE SCALE GENOMIC DNA]</scope>
    <source>
        <strain evidence="1 2">PCC 7420</strain>
    </source>
</reference>
<keyword evidence="2" id="KW-1185">Reference proteome</keyword>
<dbReference type="AlphaFoldDB" id="B4VR43"/>